<dbReference type="EMBL" id="BQNB010017621">
    <property type="protein sequence ID" value="GJT65305.1"/>
    <property type="molecule type" value="Genomic_DNA"/>
</dbReference>
<name>A0ABQ5FPU9_9ASTR</name>
<feature type="compositionally biased region" description="Polar residues" evidence="1">
    <location>
        <begin position="103"/>
        <end position="119"/>
    </location>
</feature>
<gene>
    <name evidence="3" type="ORF">Tco_1016785</name>
</gene>
<proteinExistence type="predicted"/>
<feature type="compositionally biased region" description="Basic and acidic residues" evidence="1">
    <location>
        <begin position="85"/>
        <end position="99"/>
    </location>
</feature>
<keyword evidence="4" id="KW-1185">Reference proteome</keyword>
<comment type="caution">
    <text evidence="3">The sequence shown here is derived from an EMBL/GenBank/DDBJ whole genome shotgun (WGS) entry which is preliminary data.</text>
</comment>
<evidence type="ECO:0000259" key="2">
    <source>
        <dbReference type="Pfam" id="PF19259"/>
    </source>
</evidence>
<evidence type="ECO:0000313" key="3">
    <source>
        <dbReference type="EMBL" id="GJT65305.1"/>
    </source>
</evidence>
<protein>
    <recommendedName>
        <fullName evidence="2">Ty3 transposon capsid-like protein domain-containing protein</fullName>
    </recommendedName>
</protein>
<feature type="domain" description="Ty3 transposon capsid-like protein" evidence="2">
    <location>
        <begin position="6"/>
        <end position="91"/>
    </location>
</feature>
<feature type="region of interest" description="Disordered" evidence="1">
    <location>
        <begin position="76"/>
        <end position="119"/>
    </location>
</feature>
<evidence type="ECO:0000313" key="4">
    <source>
        <dbReference type="Proteomes" id="UP001151760"/>
    </source>
</evidence>
<dbReference type="InterPro" id="IPR045358">
    <property type="entry name" value="Ty3_capsid"/>
</dbReference>
<organism evidence="3 4">
    <name type="scientific">Tanacetum coccineum</name>
    <dbReference type="NCBI Taxonomy" id="301880"/>
    <lineage>
        <taxon>Eukaryota</taxon>
        <taxon>Viridiplantae</taxon>
        <taxon>Streptophyta</taxon>
        <taxon>Embryophyta</taxon>
        <taxon>Tracheophyta</taxon>
        <taxon>Spermatophyta</taxon>
        <taxon>Magnoliopsida</taxon>
        <taxon>eudicotyledons</taxon>
        <taxon>Gunneridae</taxon>
        <taxon>Pentapetalae</taxon>
        <taxon>asterids</taxon>
        <taxon>campanulids</taxon>
        <taxon>Asterales</taxon>
        <taxon>Asteraceae</taxon>
        <taxon>Asteroideae</taxon>
        <taxon>Anthemideae</taxon>
        <taxon>Anthemidinae</taxon>
        <taxon>Tanacetum</taxon>
    </lineage>
</organism>
<accession>A0ABQ5FPU9</accession>
<evidence type="ECO:0000256" key="1">
    <source>
        <dbReference type="SAM" id="MobiDB-lite"/>
    </source>
</evidence>
<sequence length="119" mass="13641">MVGSDIDRYTARFHELARLVPHMVTPENQHVNRYIRGLAPEIKPHVTSSKPTSIQSMVSMANCLTTDGIKDWIFKKQENVGNKKRSNDQNKNRGRDRLPQIRTGRNFSLTNPEQGQGQR</sequence>
<reference evidence="3" key="1">
    <citation type="journal article" date="2022" name="Int. J. Mol. Sci.">
        <title>Draft Genome of Tanacetum Coccineum: Genomic Comparison of Closely Related Tanacetum-Family Plants.</title>
        <authorList>
            <person name="Yamashiro T."/>
            <person name="Shiraishi A."/>
            <person name="Nakayama K."/>
            <person name="Satake H."/>
        </authorList>
    </citation>
    <scope>NUCLEOTIDE SEQUENCE</scope>
</reference>
<reference evidence="3" key="2">
    <citation type="submission" date="2022-01" db="EMBL/GenBank/DDBJ databases">
        <authorList>
            <person name="Yamashiro T."/>
            <person name="Shiraishi A."/>
            <person name="Satake H."/>
            <person name="Nakayama K."/>
        </authorList>
    </citation>
    <scope>NUCLEOTIDE SEQUENCE</scope>
</reference>
<dbReference type="Proteomes" id="UP001151760">
    <property type="component" value="Unassembled WGS sequence"/>
</dbReference>
<dbReference type="Pfam" id="PF19259">
    <property type="entry name" value="Ty3_capsid"/>
    <property type="match status" value="1"/>
</dbReference>